<dbReference type="Gene3D" id="1.10.340.30">
    <property type="entry name" value="Hypothetical protein, domain 2"/>
    <property type="match status" value="1"/>
</dbReference>
<dbReference type="RefSeq" id="WP_307121715.1">
    <property type="nucleotide sequence ID" value="NZ_JAUSTM010000008.1"/>
</dbReference>
<dbReference type="SUPFAM" id="SSF48150">
    <property type="entry name" value="DNA-glycosylase"/>
    <property type="match status" value="1"/>
</dbReference>
<name>A0ABT9YRA0_9STRE</name>
<feature type="domain" description="HhH-GPD" evidence="5">
    <location>
        <begin position="34"/>
        <end position="190"/>
    </location>
</feature>
<keyword evidence="7" id="KW-1185">Reference proteome</keyword>
<dbReference type="CDD" id="cd00056">
    <property type="entry name" value="ENDO3c"/>
    <property type="match status" value="1"/>
</dbReference>
<dbReference type="EMBL" id="JAUSTM010000008">
    <property type="protein sequence ID" value="MDQ0222526.1"/>
    <property type="molecule type" value="Genomic_DNA"/>
</dbReference>
<evidence type="ECO:0000256" key="1">
    <source>
        <dbReference type="ARBA" id="ARBA00022485"/>
    </source>
</evidence>
<reference evidence="6 7" key="1">
    <citation type="submission" date="2023-07" db="EMBL/GenBank/DDBJ databases">
        <title>Genomic Encyclopedia of Type Strains, Phase IV (KMG-IV): sequencing the most valuable type-strain genomes for metagenomic binning, comparative biology and taxonomic classification.</title>
        <authorList>
            <person name="Goeker M."/>
        </authorList>
    </citation>
    <scope>NUCLEOTIDE SEQUENCE [LARGE SCALE GENOMIC DNA]</scope>
    <source>
        <strain evidence="6 7">DSM 105143</strain>
    </source>
</reference>
<evidence type="ECO:0000256" key="3">
    <source>
        <dbReference type="ARBA" id="ARBA00023004"/>
    </source>
</evidence>
<dbReference type="PANTHER" id="PTHR10359">
    <property type="entry name" value="A/G-SPECIFIC ADENINE GLYCOSYLASE/ENDONUCLEASE III"/>
    <property type="match status" value="1"/>
</dbReference>
<dbReference type="PIRSF" id="PIRSF001435">
    <property type="entry name" value="Nth"/>
    <property type="match status" value="1"/>
</dbReference>
<keyword evidence="3" id="KW-0408">Iron</keyword>
<dbReference type="GO" id="GO:0004519">
    <property type="term" value="F:endonuclease activity"/>
    <property type="evidence" value="ECO:0007669"/>
    <property type="project" value="UniProtKB-KW"/>
</dbReference>
<gene>
    <name evidence="6" type="ORF">J2S23_001078</name>
</gene>
<protein>
    <submittedName>
        <fullName evidence="6">Endonuclease-3 related protein</fullName>
    </submittedName>
</protein>
<keyword evidence="6" id="KW-0540">Nuclease</keyword>
<evidence type="ECO:0000313" key="7">
    <source>
        <dbReference type="Proteomes" id="UP001223079"/>
    </source>
</evidence>
<comment type="caution">
    <text evidence="6">The sequence shown here is derived from an EMBL/GenBank/DDBJ whole genome shotgun (WGS) entry which is preliminary data.</text>
</comment>
<accession>A0ABT9YRA0</accession>
<dbReference type="SMART" id="SM00478">
    <property type="entry name" value="ENDO3c"/>
    <property type="match status" value="1"/>
</dbReference>
<evidence type="ECO:0000259" key="5">
    <source>
        <dbReference type="SMART" id="SM00478"/>
    </source>
</evidence>
<keyword evidence="4" id="KW-0411">Iron-sulfur</keyword>
<dbReference type="InterPro" id="IPR011257">
    <property type="entry name" value="DNA_glycosylase"/>
</dbReference>
<organism evidence="6 7">
    <name type="scientific">Streptococcus moroccensis</name>
    <dbReference type="NCBI Taxonomy" id="1451356"/>
    <lineage>
        <taxon>Bacteria</taxon>
        <taxon>Bacillati</taxon>
        <taxon>Bacillota</taxon>
        <taxon>Bacilli</taxon>
        <taxon>Lactobacillales</taxon>
        <taxon>Streptococcaceae</taxon>
        <taxon>Streptococcus</taxon>
    </lineage>
</organism>
<dbReference type="Pfam" id="PF00730">
    <property type="entry name" value="HhH-GPD"/>
    <property type="match status" value="1"/>
</dbReference>
<evidence type="ECO:0000313" key="6">
    <source>
        <dbReference type="EMBL" id="MDQ0222526.1"/>
    </source>
</evidence>
<proteinExistence type="predicted"/>
<keyword evidence="1" id="KW-0004">4Fe-4S</keyword>
<dbReference type="Proteomes" id="UP001223079">
    <property type="component" value="Unassembled WGS sequence"/>
</dbReference>
<sequence length="215" mass="25108">MTIYQLYQRLLENMGHQGNWPADSPEELIAGAILVQNTRWENAQLSLARLSQKLNGNFKLLHHLPIQELQDLIRSSGFGKNKSRALQELFYWLQQHDFDYETIAQFHGDNLRRELLKHFGIGQETADVLLLYIFHRPVFIADNYARQLFGYLLGTDFPDYTRLSKCINLQEFTLKEAQQFHILIDEFGKHYCKPTIGIETSFLEPKGLKINNHSN</sequence>
<keyword evidence="6" id="KW-0255">Endonuclease</keyword>
<evidence type="ECO:0000256" key="2">
    <source>
        <dbReference type="ARBA" id="ARBA00022723"/>
    </source>
</evidence>
<evidence type="ECO:0000256" key="4">
    <source>
        <dbReference type="ARBA" id="ARBA00023014"/>
    </source>
</evidence>
<dbReference type="InterPro" id="IPR003265">
    <property type="entry name" value="HhH-GPD_domain"/>
</dbReference>
<dbReference type="PANTHER" id="PTHR10359:SF19">
    <property type="entry name" value="DNA REPAIR GLYCOSYLASE MJ1434-RELATED"/>
    <property type="match status" value="1"/>
</dbReference>
<keyword evidence="2" id="KW-0479">Metal-binding</keyword>
<keyword evidence="6" id="KW-0378">Hydrolase</keyword>